<gene>
    <name evidence="1" type="ORF">ABNO60_00360</name>
</gene>
<protein>
    <recommendedName>
        <fullName evidence="2">Homing endonuclease LAGLIDADG domain-containing protein</fullName>
    </recommendedName>
</protein>
<reference evidence="1" key="1">
    <citation type="submission" date="2024-06" db="EMBL/GenBank/DDBJ databases">
        <title>Diversity, functionality, and evolutionary history of bacterial symbionts in false click beetles (Coleoptera, Throscidae).</title>
        <authorList>
            <person name="Wierz J.C."/>
            <person name="Malm H."/>
            <person name="Kaltenpoth M."/>
            <person name="Engl T."/>
        </authorList>
    </citation>
    <scope>NUCLEOTIDE SEQUENCE</scope>
    <source>
        <strain evidence="1">Tcar</strain>
    </source>
</reference>
<dbReference type="EMBL" id="CP157896">
    <property type="protein sequence ID" value="XBT18752.1"/>
    <property type="molecule type" value="Genomic_DNA"/>
</dbReference>
<proteinExistence type="predicted"/>
<dbReference type="AlphaFoldDB" id="A0AAU7QSI0"/>
<evidence type="ECO:0008006" key="2">
    <source>
        <dbReference type="Google" id="ProtNLM"/>
    </source>
</evidence>
<organism evidence="1">
    <name type="scientific">Candidatus Shikimatogenerans sp. Tcar</name>
    <dbReference type="NCBI Taxonomy" id="3158565"/>
    <lineage>
        <taxon>Bacteria</taxon>
        <taxon>Pseudomonadati</taxon>
        <taxon>Bacteroidota</taxon>
        <taxon>Flavobacteriia</taxon>
        <taxon>Flavobacteriales</taxon>
        <taxon>Candidatus Shikimatogenerans</taxon>
    </lineage>
</organism>
<sequence length="194" mass="24747">MIISLNYLNIFFKKKIKYKVINYILNKLGYEVKFIKKYYLYYINNNYYYLYGYLNKYKKYKNIYYLILNNKLKLYFYYINKKKKKKIGIKIFFYKKNNINKFNNYIKNICLRKFILFNKKNNKKNNKKDYLFYINLNINQLHYNYNNIINIINNYYRFYYNYNIINNINIDIFFKKKKKYNKIFLYKNIYKKNN</sequence>
<name>A0AAU7QSI0_9FLAO</name>
<accession>A0AAU7QSI0</accession>
<evidence type="ECO:0000313" key="1">
    <source>
        <dbReference type="EMBL" id="XBT18752.1"/>
    </source>
</evidence>